<dbReference type="KEGG" id="mpri:MP3633_2669"/>
<keyword evidence="2 5" id="KW-0812">Transmembrane</keyword>
<evidence type="ECO:0000256" key="3">
    <source>
        <dbReference type="ARBA" id="ARBA00022989"/>
    </source>
</evidence>
<feature type="transmembrane region" description="Helical" evidence="5">
    <location>
        <begin position="73"/>
        <end position="94"/>
    </location>
</feature>
<dbReference type="InterPro" id="IPR009915">
    <property type="entry name" value="NnrU_dom"/>
</dbReference>
<sequence length="197" mass="22279">MLILVIGLVVFFCVHSVRLFAPNWRETSMGQGKNGVMRWHMRFGLLTLLATAFIVMGYMQMRVEPIWLWFPPVWTRHLAGLLVLVALFFVGSALVPNTSMKQKMGYPLLIGIKIWAFAHLISNGTVADVMIFGSFLVWSIVSFAVYRRRDRKAGVVYVTSDESSVPSNLLAFVFAMISWFTIVFYLHEAVIGVSPLV</sequence>
<feature type="domain" description="NnrU" evidence="6">
    <location>
        <begin position="3"/>
        <end position="195"/>
    </location>
</feature>
<evidence type="ECO:0000256" key="4">
    <source>
        <dbReference type="ARBA" id="ARBA00023136"/>
    </source>
</evidence>
<gene>
    <name evidence="7" type="ORF">A8139_08865</name>
    <name evidence="8" type="ORF">MP3633_2669</name>
</gene>
<name>A0A2Z4PRJ3_9GAMM</name>
<comment type="subcellular location">
    <subcellularLocation>
        <location evidence="1">Membrane</location>
        <topology evidence="1">Multi-pass membrane protein</topology>
    </subcellularLocation>
</comment>
<keyword evidence="4 5" id="KW-0472">Membrane</keyword>
<dbReference type="RefSeq" id="WP_112137439.1">
    <property type="nucleotide sequence ID" value="NZ_BAAAEF010000031.1"/>
</dbReference>
<evidence type="ECO:0000256" key="2">
    <source>
        <dbReference type="ARBA" id="ARBA00022692"/>
    </source>
</evidence>
<dbReference type="AlphaFoldDB" id="A0A2Z4PRJ3"/>
<evidence type="ECO:0000256" key="5">
    <source>
        <dbReference type="SAM" id="Phobius"/>
    </source>
</evidence>
<evidence type="ECO:0000259" key="6">
    <source>
        <dbReference type="Pfam" id="PF07298"/>
    </source>
</evidence>
<keyword evidence="3 5" id="KW-1133">Transmembrane helix</keyword>
<dbReference type="Pfam" id="PF07298">
    <property type="entry name" value="NnrU"/>
    <property type="match status" value="1"/>
</dbReference>
<dbReference type="Proteomes" id="UP000249898">
    <property type="component" value="Chromosome"/>
</dbReference>
<dbReference type="GO" id="GO:0016020">
    <property type="term" value="C:membrane"/>
    <property type="evidence" value="ECO:0007669"/>
    <property type="project" value="UniProtKB-SubCell"/>
</dbReference>
<organism evidence="7 9">
    <name type="scientific">Marinomonas primoryensis</name>
    <dbReference type="NCBI Taxonomy" id="178399"/>
    <lineage>
        <taxon>Bacteria</taxon>
        <taxon>Pseudomonadati</taxon>
        <taxon>Pseudomonadota</taxon>
        <taxon>Gammaproteobacteria</taxon>
        <taxon>Oceanospirillales</taxon>
        <taxon>Oceanospirillaceae</taxon>
        <taxon>Marinomonas</taxon>
    </lineage>
</organism>
<evidence type="ECO:0000313" key="9">
    <source>
        <dbReference type="Proteomes" id="UP000249898"/>
    </source>
</evidence>
<evidence type="ECO:0000313" key="7">
    <source>
        <dbReference type="EMBL" id="AWY00093.1"/>
    </source>
</evidence>
<evidence type="ECO:0000256" key="1">
    <source>
        <dbReference type="ARBA" id="ARBA00004141"/>
    </source>
</evidence>
<reference evidence="7 9" key="1">
    <citation type="submission" date="2016-06" db="EMBL/GenBank/DDBJ databases">
        <title>The sequenced genome of the ice-adhering bacterium Marinomonas primoryensis, from Antarctica.</title>
        <authorList>
            <person name="Graham L."/>
            <person name="Vance T.D.R."/>
            <person name="Davies P.L."/>
        </authorList>
    </citation>
    <scope>NUCLEOTIDE SEQUENCE [LARGE SCALE GENOMIC DNA]</scope>
    <source>
        <strain evidence="7 9">AceL</strain>
    </source>
</reference>
<protein>
    <submittedName>
        <fullName evidence="7">NnrU family protein</fullName>
    </submittedName>
</protein>
<feature type="transmembrane region" description="Helical" evidence="5">
    <location>
        <begin position="40"/>
        <end position="61"/>
    </location>
</feature>
<proteinExistence type="predicted"/>
<dbReference type="EMBL" id="CP054301">
    <property type="protein sequence ID" value="QKK81396.1"/>
    <property type="molecule type" value="Genomic_DNA"/>
</dbReference>
<accession>A0A2Z4PRJ3</accession>
<dbReference type="EMBL" id="CP016181">
    <property type="protein sequence ID" value="AWY00093.1"/>
    <property type="molecule type" value="Genomic_DNA"/>
</dbReference>
<dbReference type="Proteomes" id="UP000509371">
    <property type="component" value="Chromosome"/>
</dbReference>
<reference evidence="8 10" key="2">
    <citation type="submission" date="2020-06" db="EMBL/GenBank/DDBJ databases">
        <authorList>
            <person name="Voronona O.L."/>
            <person name="Aksenova E.I."/>
            <person name="Kunda M.S."/>
            <person name="Semenov A.N."/>
            <person name="Ryzhova N."/>
        </authorList>
    </citation>
    <scope>NUCLEOTIDE SEQUENCE [LARGE SCALE GENOMIC DNA]</scope>
    <source>
        <strain evidence="8 10">MPKMM3633</strain>
    </source>
</reference>
<feature type="transmembrane region" description="Helical" evidence="5">
    <location>
        <begin position="114"/>
        <end position="146"/>
    </location>
</feature>
<dbReference type="OrthoDB" id="5293641at2"/>
<evidence type="ECO:0000313" key="10">
    <source>
        <dbReference type="Proteomes" id="UP000509371"/>
    </source>
</evidence>
<feature type="transmembrane region" description="Helical" evidence="5">
    <location>
        <begin position="167"/>
        <end position="187"/>
    </location>
</feature>
<evidence type="ECO:0000313" key="8">
    <source>
        <dbReference type="EMBL" id="QKK81396.1"/>
    </source>
</evidence>